<keyword evidence="4" id="KW-1185">Reference proteome</keyword>
<name>A0A853FAF2_9BURK</name>
<dbReference type="OrthoDB" id="1631120at2"/>
<accession>A0A853FAF2</accession>
<feature type="transmembrane region" description="Helical" evidence="1">
    <location>
        <begin position="12"/>
        <end position="33"/>
    </location>
</feature>
<dbReference type="NCBIfam" id="NF033665">
    <property type="entry name" value="PACE_efflu_PCE"/>
    <property type="match status" value="1"/>
</dbReference>
<gene>
    <name evidence="3" type="ORF">H0A68_08740</name>
</gene>
<keyword evidence="1" id="KW-0472">Membrane</keyword>
<feature type="domain" description="Chlorhexidine efflux transporter" evidence="2">
    <location>
        <begin position="74"/>
        <end position="137"/>
    </location>
</feature>
<reference evidence="3 4" key="1">
    <citation type="submission" date="2020-07" db="EMBL/GenBank/DDBJ databases">
        <title>Taxonomic revisions and descriptions of new bacterial species based on genomic comparisons in the high-G+C-content subgroup of the family Alcaligenaceae.</title>
        <authorList>
            <person name="Szabo A."/>
            <person name="Felfoldi T."/>
        </authorList>
    </citation>
    <scope>NUCLEOTIDE SEQUENCE [LARGE SCALE GENOMIC DNA]</scope>
    <source>
        <strain evidence="3 4">DSM 25264</strain>
    </source>
</reference>
<evidence type="ECO:0000313" key="3">
    <source>
        <dbReference type="EMBL" id="NYT36957.1"/>
    </source>
</evidence>
<feature type="transmembrane region" description="Helical" evidence="1">
    <location>
        <begin position="80"/>
        <end position="101"/>
    </location>
</feature>
<dbReference type="EMBL" id="JACCEW010000002">
    <property type="protein sequence ID" value="NYT36957.1"/>
    <property type="molecule type" value="Genomic_DNA"/>
</dbReference>
<dbReference type="AlphaFoldDB" id="A0A853FAF2"/>
<keyword evidence="1" id="KW-0812">Transmembrane</keyword>
<feature type="transmembrane region" description="Helical" evidence="1">
    <location>
        <begin position="39"/>
        <end position="59"/>
    </location>
</feature>
<keyword evidence="1" id="KW-1133">Transmembrane helix</keyword>
<dbReference type="Pfam" id="PF05232">
    <property type="entry name" value="BTP"/>
    <property type="match status" value="2"/>
</dbReference>
<evidence type="ECO:0000313" key="4">
    <source>
        <dbReference type="Proteomes" id="UP000580517"/>
    </source>
</evidence>
<dbReference type="NCBIfam" id="NF033664">
    <property type="entry name" value="PACE_transport"/>
    <property type="match status" value="1"/>
</dbReference>
<protein>
    <submittedName>
        <fullName evidence="3">Multidrug/biocide efflux PACE transporter</fullName>
    </submittedName>
</protein>
<dbReference type="RefSeq" id="WP_129968876.1">
    <property type="nucleotide sequence ID" value="NZ_JACCEW010000002.1"/>
</dbReference>
<feature type="transmembrane region" description="Helical" evidence="1">
    <location>
        <begin position="107"/>
        <end position="127"/>
    </location>
</feature>
<dbReference type="InterPro" id="IPR058208">
    <property type="entry name" value="PACE"/>
</dbReference>
<proteinExistence type="predicted"/>
<dbReference type="InterPro" id="IPR007896">
    <property type="entry name" value="BTP_bacteria"/>
</dbReference>
<comment type="caution">
    <text evidence="3">The sequence shown here is derived from an EMBL/GenBank/DDBJ whole genome shotgun (WGS) entry which is preliminary data.</text>
</comment>
<sequence>MTQTRKSITERFLHAFVFEALAIGITAPAAAWIMDKSFMRMGVLTIAIAWIALLWNMIYNAAFDRLENHRGWQRTLWLRVMHACGFEGGLILIAIPLAAWWLDIGLWQAFVLDIGLVLFYLPYTFLFNLAYDHLRARCWGAPRNSTQ</sequence>
<dbReference type="Proteomes" id="UP000580517">
    <property type="component" value="Unassembled WGS sequence"/>
</dbReference>
<organism evidence="3 4">
    <name type="scientific">Allopusillimonas soli</name>
    <dbReference type="NCBI Taxonomy" id="659016"/>
    <lineage>
        <taxon>Bacteria</taxon>
        <taxon>Pseudomonadati</taxon>
        <taxon>Pseudomonadota</taxon>
        <taxon>Betaproteobacteria</taxon>
        <taxon>Burkholderiales</taxon>
        <taxon>Alcaligenaceae</taxon>
        <taxon>Allopusillimonas</taxon>
    </lineage>
</organism>
<evidence type="ECO:0000259" key="2">
    <source>
        <dbReference type="Pfam" id="PF05232"/>
    </source>
</evidence>
<feature type="domain" description="Chlorhexidine efflux transporter" evidence="2">
    <location>
        <begin position="6"/>
        <end position="68"/>
    </location>
</feature>
<evidence type="ECO:0000256" key="1">
    <source>
        <dbReference type="SAM" id="Phobius"/>
    </source>
</evidence>